<dbReference type="EMBL" id="CP090895">
    <property type="protein sequence ID" value="ULT92319.1"/>
    <property type="molecule type" value="Genomic_DNA"/>
</dbReference>
<feature type="region of interest" description="Disordered" evidence="2">
    <location>
        <begin position="605"/>
        <end position="691"/>
    </location>
</feature>
<dbReference type="AlphaFoldDB" id="A0AAE9A6Y9"/>
<dbReference type="PROSITE" id="PS00028">
    <property type="entry name" value="ZINC_FINGER_C2H2_1"/>
    <property type="match status" value="1"/>
</dbReference>
<organism evidence="4 5">
    <name type="scientific">Caenorhabditis briggsae</name>
    <dbReference type="NCBI Taxonomy" id="6238"/>
    <lineage>
        <taxon>Eukaryota</taxon>
        <taxon>Metazoa</taxon>
        <taxon>Ecdysozoa</taxon>
        <taxon>Nematoda</taxon>
        <taxon>Chromadorea</taxon>
        <taxon>Rhabditida</taxon>
        <taxon>Rhabditina</taxon>
        <taxon>Rhabditomorpha</taxon>
        <taxon>Rhabditoidea</taxon>
        <taxon>Rhabditidae</taxon>
        <taxon>Peloderinae</taxon>
        <taxon>Caenorhabditis</taxon>
    </lineage>
</organism>
<feature type="compositionally biased region" description="Low complexity" evidence="2">
    <location>
        <begin position="663"/>
        <end position="674"/>
    </location>
</feature>
<evidence type="ECO:0000313" key="5">
    <source>
        <dbReference type="Proteomes" id="UP000827892"/>
    </source>
</evidence>
<dbReference type="PANTHER" id="PTHR33936">
    <property type="entry name" value="PROTEIN CBG17840"/>
    <property type="match status" value="1"/>
</dbReference>
<keyword evidence="1" id="KW-0479">Metal-binding</keyword>
<evidence type="ECO:0000259" key="3">
    <source>
        <dbReference type="PROSITE" id="PS50157"/>
    </source>
</evidence>
<keyword evidence="1" id="KW-0862">Zinc</keyword>
<dbReference type="Gene3D" id="3.30.160.60">
    <property type="entry name" value="Classic Zinc Finger"/>
    <property type="match status" value="1"/>
</dbReference>
<dbReference type="PANTHER" id="PTHR33936:SF25">
    <property type="entry name" value="C2H2-TYPE DOMAIN-CONTAINING PROTEIN"/>
    <property type="match status" value="1"/>
</dbReference>
<dbReference type="InterPro" id="IPR052797">
    <property type="entry name" value="RegFact_GeneExpr_CellDeath"/>
</dbReference>
<evidence type="ECO:0000313" key="4">
    <source>
        <dbReference type="EMBL" id="ULT92319.1"/>
    </source>
</evidence>
<accession>A0AAE9A6Y9</accession>
<dbReference type="PROSITE" id="PS50157">
    <property type="entry name" value="ZINC_FINGER_C2H2_2"/>
    <property type="match status" value="1"/>
</dbReference>
<name>A0AAE9A6Y9_CAEBR</name>
<evidence type="ECO:0000256" key="1">
    <source>
        <dbReference type="PROSITE-ProRule" id="PRU00042"/>
    </source>
</evidence>
<feature type="compositionally biased region" description="Low complexity" evidence="2">
    <location>
        <begin position="535"/>
        <end position="548"/>
    </location>
</feature>
<dbReference type="SMART" id="SM00355">
    <property type="entry name" value="ZnF_C2H2"/>
    <property type="match status" value="2"/>
</dbReference>
<evidence type="ECO:0000256" key="2">
    <source>
        <dbReference type="SAM" id="MobiDB-lite"/>
    </source>
</evidence>
<feature type="region of interest" description="Disordered" evidence="2">
    <location>
        <begin position="534"/>
        <end position="553"/>
    </location>
</feature>
<gene>
    <name evidence="4" type="ORF">L3Y34_009823</name>
</gene>
<protein>
    <recommendedName>
        <fullName evidence="3">C2H2-type domain-containing protein</fullName>
    </recommendedName>
</protein>
<feature type="domain" description="C2H2-type" evidence="3">
    <location>
        <begin position="273"/>
        <end position="300"/>
    </location>
</feature>
<feature type="compositionally biased region" description="Basic and acidic residues" evidence="2">
    <location>
        <begin position="613"/>
        <end position="627"/>
    </location>
</feature>
<dbReference type="InterPro" id="IPR013087">
    <property type="entry name" value="Znf_C2H2_type"/>
</dbReference>
<reference evidence="4 5" key="1">
    <citation type="submission" date="2022-02" db="EMBL/GenBank/DDBJ databases">
        <title>Chromosome-level reference genomes for two strains of Caenorhabditis briggsae: an improved platform for comparative genomics.</title>
        <authorList>
            <person name="Stevens L."/>
            <person name="Andersen E.C."/>
        </authorList>
    </citation>
    <scope>NUCLEOTIDE SEQUENCE [LARGE SCALE GENOMIC DNA]</scope>
    <source>
        <strain evidence="4">QX1410_ONT</strain>
        <tissue evidence="4">Whole-organism</tissue>
    </source>
</reference>
<dbReference type="GO" id="GO:0008270">
    <property type="term" value="F:zinc ion binding"/>
    <property type="evidence" value="ECO:0007669"/>
    <property type="project" value="UniProtKB-KW"/>
</dbReference>
<keyword evidence="1" id="KW-0863">Zinc-finger</keyword>
<sequence length="691" mass="79262">MIPMENKNLYPISDEDEIDVLNSDDEEMLPEGSFHHQPDEIYMVQEDGEGYYDDDDEDDPLQEYQYVEEDGTYMHDQNYSNPDYVDAHYINTDVQFLHQQKDSEIFEFFENPQNVEFITTDDRLQKYPEMRQLPAIRRHWRQANARNKPQLFIPLNGIQLDPLESAGNALLVANKIYPAIGQSLQNNSQKSGPPKAPKVFSRLPSLQPTRQKATPHIRKIIRPKPIVFTEPTTTKGITVCPTIAHGMTPLPDKYFQRRQTLTAEQAGFDSENVICDICNFVFRQKAVYQTHMKKHADQEEEEVIISDTIGLLCPVSDCNTRCDTLATTVKHMKDAHSIQDIVFEKVVFKDMTEFKLWKAELERLTMSKYSRTSGRQNIYSKSTYYQCALSGTGVNAMKMSKVARNHVEHDPLRKRQSKKLEKSCTAFFQVKEMDDGTVVLRGCTKHSGHGRDPRSLPLTDEIKMEIANLLIEGFDETQIVDKLREGTDSWDRKFYLQTYEVRNVYTKIERFKAEYARKMISGEKLPNLADVVRRTAAPQPSQSTSSSARNLNVSTSRAKLACSKYPTANYEQSQHSDSHPDYYPEQQEYEDVIEETGDFHVPETTVTHHQNSGKKEENSMEKDRVKAEQSGPSGIRGNVKKAGKRKRDDDESVDDDFEEVGGASQAPPSPSRQSMRGRKATWKLAENEEDF</sequence>
<dbReference type="Proteomes" id="UP000827892">
    <property type="component" value="Chromosome V"/>
</dbReference>
<feature type="compositionally biased region" description="Acidic residues" evidence="2">
    <location>
        <begin position="650"/>
        <end position="659"/>
    </location>
</feature>
<proteinExistence type="predicted"/>